<dbReference type="RefSeq" id="WP_343787637.1">
    <property type="nucleotide sequence ID" value="NZ_BAAAEU010000004.1"/>
</dbReference>
<reference evidence="1 2" key="1">
    <citation type="journal article" date="2019" name="Int. J. Syst. Evol. Microbiol.">
        <title>The Global Catalogue of Microorganisms (GCM) 10K type strain sequencing project: providing services to taxonomists for standard genome sequencing and annotation.</title>
        <authorList>
            <consortium name="The Broad Institute Genomics Platform"/>
            <consortium name="The Broad Institute Genome Sequencing Center for Infectious Disease"/>
            <person name="Wu L."/>
            <person name="Ma J."/>
        </authorList>
    </citation>
    <scope>NUCLEOTIDE SEQUENCE [LARGE SCALE GENOMIC DNA]</scope>
    <source>
        <strain evidence="1 2">JCM 15421</strain>
    </source>
</reference>
<proteinExistence type="predicted"/>
<comment type="caution">
    <text evidence="1">The sequence shown here is derived from an EMBL/GenBank/DDBJ whole genome shotgun (WGS) entry which is preliminary data.</text>
</comment>
<evidence type="ECO:0000313" key="2">
    <source>
        <dbReference type="Proteomes" id="UP001501523"/>
    </source>
</evidence>
<name>A0ABN1IDP0_9GAMM</name>
<sequence>MVEKTAELPVTQKLLDRIVQSPQHLIVLETANVAETLAQMRTLAMRGGTSVYVWSPDTGIASLRESGLNVPGSKRIADALRYVLQSMHFGIYLFVDFAAYLRPVDTLLLRRISRMQAINERKLVFVGSQLELPEELEGMFERLTVETEHQHHLRLRDGRWVQ</sequence>
<keyword evidence="2" id="KW-1185">Reference proteome</keyword>
<accession>A0ABN1IDP0</accession>
<dbReference type="Proteomes" id="UP001501523">
    <property type="component" value="Unassembled WGS sequence"/>
</dbReference>
<evidence type="ECO:0000313" key="1">
    <source>
        <dbReference type="EMBL" id="GAA0709074.1"/>
    </source>
</evidence>
<protein>
    <submittedName>
        <fullName evidence="1">Uncharacterized protein</fullName>
    </submittedName>
</protein>
<dbReference type="EMBL" id="BAAAEU010000004">
    <property type="protein sequence ID" value="GAA0709074.1"/>
    <property type="molecule type" value="Genomic_DNA"/>
</dbReference>
<organism evidence="1 2">
    <name type="scientific">Dokdonella soli</name>
    <dbReference type="NCBI Taxonomy" id="529810"/>
    <lineage>
        <taxon>Bacteria</taxon>
        <taxon>Pseudomonadati</taxon>
        <taxon>Pseudomonadota</taxon>
        <taxon>Gammaproteobacteria</taxon>
        <taxon>Lysobacterales</taxon>
        <taxon>Rhodanobacteraceae</taxon>
        <taxon>Dokdonella</taxon>
    </lineage>
</organism>
<gene>
    <name evidence="1" type="ORF">GCM10009105_09190</name>
</gene>